<keyword evidence="1" id="KW-0812">Transmembrane</keyword>
<dbReference type="EMBL" id="MUJZ01023332">
    <property type="protein sequence ID" value="OTF79393.1"/>
    <property type="molecule type" value="Genomic_DNA"/>
</dbReference>
<evidence type="ECO:0000313" key="2">
    <source>
        <dbReference type="EMBL" id="OTF79393.1"/>
    </source>
</evidence>
<keyword evidence="1" id="KW-1133">Transmembrane helix</keyword>
<reference evidence="2 3" key="1">
    <citation type="submission" date="2017-03" db="EMBL/GenBank/DDBJ databases">
        <title>Genome Survey of Euroglyphus maynei.</title>
        <authorList>
            <person name="Arlian L.G."/>
            <person name="Morgan M.S."/>
            <person name="Rider S.D."/>
        </authorList>
    </citation>
    <scope>NUCLEOTIDE SEQUENCE [LARGE SCALE GENOMIC DNA]</scope>
    <source>
        <strain evidence="2">Arlian Lab</strain>
        <tissue evidence="2">Whole body</tissue>
    </source>
</reference>
<keyword evidence="1" id="KW-0472">Membrane</keyword>
<feature type="transmembrane region" description="Helical" evidence="1">
    <location>
        <begin position="12"/>
        <end position="33"/>
    </location>
</feature>
<sequence>MKSMIMYKHIWAVIKFPVILPKILLLNEAIFVIRLDKLNHMRICVVRHQH</sequence>
<proteinExistence type="predicted"/>
<accession>A0A1Y3BHU7</accession>
<evidence type="ECO:0000256" key="1">
    <source>
        <dbReference type="SAM" id="Phobius"/>
    </source>
</evidence>
<dbReference type="AlphaFoldDB" id="A0A1Y3BHU7"/>
<comment type="caution">
    <text evidence="2">The sequence shown here is derived from an EMBL/GenBank/DDBJ whole genome shotgun (WGS) entry which is preliminary data.</text>
</comment>
<dbReference type="Proteomes" id="UP000194236">
    <property type="component" value="Unassembled WGS sequence"/>
</dbReference>
<gene>
    <name evidence="2" type="ORF">BLA29_012764</name>
</gene>
<keyword evidence="3" id="KW-1185">Reference proteome</keyword>
<organism evidence="2 3">
    <name type="scientific">Euroglyphus maynei</name>
    <name type="common">Mayne's house dust mite</name>
    <dbReference type="NCBI Taxonomy" id="6958"/>
    <lineage>
        <taxon>Eukaryota</taxon>
        <taxon>Metazoa</taxon>
        <taxon>Ecdysozoa</taxon>
        <taxon>Arthropoda</taxon>
        <taxon>Chelicerata</taxon>
        <taxon>Arachnida</taxon>
        <taxon>Acari</taxon>
        <taxon>Acariformes</taxon>
        <taxon>Sarcoptiformes</taxon>
        <taxon>Astigmata</taxon>
        <taxon>Psoroptidia</taxon>
        <taxon>Analgoidea</taxon>
        <taxon>Pyroglyphidae</taxon>
        <taxon>Pyroglyphinae</taxon>
        <taxon>Euroglyphus</taxon>
    </lineage>
</organism>
<protein>
    <submittedName>
        <fullName evidence="2">Uncharacterized protein</fullName>
    </submittedName>
</protein>
<evidence type="ECO:0000313" key="3">
    <source>
        <dbReference type="Proteomes" id="UP000194236"/>
    </source>
</evidence>
<name>A0A1Y3BHU7_EURMA</name>